<name>A0A1H2B4U2_9BRAD</name>
<evidence type="ECO:0000313" key="2">
    <source>
        <dbReference type="EMBL" id="SDT53300.1"/>
    </source>
</evidence>
<dbReference type="InterPro" id="IPR036188">
    <property type="entry name" value="FAD/NAD-bd_sf"/>
</dbReference>
<gene>
    <name evidence="2" type="ORF">SAMN05444158_6801</name>
</gene>
<feature type="domain" description="FAD-binding" evidence="1">
    <location>
        <begin position="17"/>
        <end position="329"/>
    </location>
</feature>
<protein>
    <submittedName>
        <fullName evidence="2">2-polyprenyl-6-methoxyphenol hydroxylase</fullName>
    </submittedName>
</protein>
<sequence>MQKQVSGAAAETAPNKNVLISGASFAGLATAYWMNKLGYKVTVVEVSKDLKKGGTPVNIGDDVADIVKRMGLFEQIQANRLKMEGVELKNADDATEGSLQFPPGTPSSEIDWEIERDTLLDLMFGAVKDDVEFVFKNSIEALDQTENDVRVTFKDGSERSFSLIFGCDGVHSRVRKLQFGDENEYLHFLGQYFSITIVNELLIKEHTTQMYSEPGKFVMLNAYNNKTDIVLCFSSENEILYDYRDEAQQRKIISEQFAGQGWKTPELLEKVENSTSFYFDKVCQIKMPSWTKGRVALVGDAAYCASPAAGMGGSLAIIGATALADAFQKHRGNVELAFKEYNESFHPYIETVQANAANNLDVLIPKPKDGVREGNARPEA</sequence>
<dbReference type="EMBL" id="LT629750">
    <property type="protein sequence ID" value="SDT53300.1"/>
    <property type="molecule type" value="Genomic_DNA"/>
</dbReference>
<dbReference type="GO" id="GO:0071949">
    <property type="term" value="F:FAD binding"/>
    <property type="evidence" value="ECO:0007669"/>
    <property type="project" value="InterPro"/>
</dbReference>
<accession>A0A1H2B4U2</accession>
<evidence type="ECO:0000259" key="1">
    <source>
        <dbReference type="Pfam" id="PF01494"/>
    </source>
</evidence>
<organism evidence="2 3">
    <name type="scientific">Bradyrhizobium canariense</name>
    <dbReference type="NCBI Taxonomy" id="255045"/>
    <lineage>
        <taxon>Bacteria</taxon>
        <taxon>Pseudomonadati</taxon>
        <taxon>Pseudomonadota</taxon>
        <taxon>Alphaproteobacteria</taxon>
        <taxon>Hyphomicrobiales</taxon>
        <taxon>Nitrobacteraceae</taxon>
        <taxon>Bradyrhizobium</taxon>
    </lineage>
</organism>
<dbReference type="InterPro" id="IPR051704">
    <property type="entry name" value="FAD_aromatic-hydroxylase"/>
</dbReference>
<dbReference type="SUPFAM" id="SSF51905">
    <property type="entry name" value="FAD/NAD(P)-binding domain"/>
    <property type="match status" value="1"/>
</dbReference>
<proteinExistence type="predicted"/>
<dbReference type="AlphaFoldDB" id="A0A1H2B4U2"/>
<dbReference type="RefSeq" id="WP_146690420.1">
    <property type="nucleotide sequence ID" value="NZ_LT629750.1"/>
</dbReference>
<dbReference type="Gene3D" id="3.30.9.10">
    <property type="entry name" value="D-Amino Acid Oxidase, subunit A, domain 2"/>
    <property type="match status" value="1"/>
</dbReference>
<dbReference type="Gene3D" id="3.50.50.60">
    <property type="entry name" value="FAD/NAD(P)-binding domain"/>
    <property type="match status" value="1"/>
</dbReference>
<dbReference type="PRINTS" id="PR00420">
    <property type="entry name" value="RNGMNOXGNASE"/>
</dbReference>
<dbReference type="Pfam" id="PF01494">
    <property type="entry name" value="FAD_binding_3"/>
    <property type="match status" value="1"/>
</dbReference>
<keyword evidence="3" id="KW-1185">Reference proteome</keyword>
<dbReference type="Proteomes" id="UP000243904">
    <property type="component" value="Chromosome I"/>
</dbReference>
<dbReference type="PANTHER" id="PTHR46865">
    <property type="entry name" value="OXIDOREDUCTASE-RELATED"/>
    <property type="match status" value="1"/>
</dbReference>
<dbReference type="PANTHER" id="PTHR46865:SF2">
    <property type="entry name" value="MONOOXYGENASE"/>
    <property type="match status" value="1"/>
</dbReference>
<dbReference type="InterPro" id="IPR002938">
    <property type="entry name" value="FAD-bd"/>
</dbReference>
<reference evidence="3" key="1">
    <citation type="submission" date="2016-10" db="EMBL/GenBank/DDBJ databases">
        <authorList>
            <person name="Varghese N."/>
            <person name="Submissions S."/>
        </authorList>
    </citation>
    <scope>NUCLEOTIDE SEQUENCE [LARGE SCALE GENOMIC DNA]</scope>
    <source>
        <strain evidence="3">GAS369</strain>
    </source>
</reference>
<evidence type="ECO:0000313" key="3">
    <source>
        <dbReference type="Proteomes" id="UP000243904"/>
    </source>
</evidence>